<name>W0SHB7_9PROT</name>
<reference evidence="1 2" key="1">
    <citation type="journal article" date="2014" name="Syst. Appl. Microbiol.">
        <title>Complete genomes of freshwater sulfur oxidizers Sulfuricella denitrificans skB26 and Sulfuritalea hydrogenivorans sk43H: genetic insights into the sulfur oxidation pathway of betaproteobacteria.</title>
        <authorList>
            <person name="Watanabe T."/>
            <person name="Kojima H."/>
            <person name="Fukui M."/>
        </authorList>
    </citation>
    <scope>NUCLEOTIDE SEQUENCE [LARGE SCALE GENOMIC DNA]</scope>
    <source>
        <strain evidence="1">DSM22779</strain>
    </source>
</reference>
<proteinExistence type="predicted"/>
<dbReference type="HOGENOM" id="CLU_089364_1_0_4"/>
<dbReference type="STRING" id="1223802.SUTH_01368"/>
<dbReference type="Proteomes" id="UP000031637">
    <property type="component" value="Chromosome"/>
</dbReference>
<sequence length="226" mass="24237">MPLLGSAAMLLAFDVDAGAIDEHDRWHTHEHLPERMSIPGFHRGTRWTAVAGAPRYMVLYEVASLATLASDAYLERLNNPTPWTSRIMPHYRAMSRGLCSVLGSFGYGQGGEAALIRFSPEKSRAAELQRWLLEQALPGVPGTTGLGSAHLLQAAQTAAMTAEQRIRGADRGVDSALVITGYDSGAVAAFAQEMVGPGSHLNHAVSGLNYGLYRLSYSLSSAEIDA</sequence>
<protein>
    <submittedName>
        <fullName evidence="1">Uncharacterized protein</fullName>
    </submittedName>
</protein>
<dbReference type="EMBL" id="AP012547">
    <property type="protein sequence ID" value="BAO29168.1"/>
    <property type="molecule type" value="Genomic_DNA"/>
</dbReference>
<evidence type="ECO:0000313" key="1">
    <source>
        <dbReference type="EMBL" id="BAO29168.1"/>
    </source>
</evidence>
<accession>W0SHB7</accession>
<gene>
    <name evidence="1" type="ORF">SUTH_01368</name>
</gene>
<keyword evidence="2" id="KW-1185">Reference proteome</keyword>
<organism evidence="1 2">
    <name type="scientific">Sulfuritalea hydrogenivorans sk43H</name>
    <dbReference type="NCBI Taxonomy" id="1223802"/>
    <lineage>
        <taxon>Bacteria</taxon>
        <taxon>Pseudomonadati</taxon>
        <taxon>Pseudomonadota</taxon>
        <taxon>Betaproteobacteria</taxon>
        <taxon>Nitrosomonadales</taxon>
        <taxon>Sterolibacteriaceae</taxon>
        <taxon>Sulfuritalea</taxon>
    </lineage>
</organism>
<dbReference type="KEGG" id="shd:SUTH_01368"/>
<dbReference type="AlphaFoldDB" id="W0SHB7"/>
<evidence type="ECO:0000313" key="2">
    <source>
        <dbReference type="Proteomes" id="UP000031637"/>
    </source>
</evidence>